<proteinExistence type="predicted"/>
<evidence type="ECO:0000313" key="6">
    <source>
        <dbReference type="Proteomes" id="UP000291022"/>
    </source>
</evidence>
<keyword evidence="6" id="KW-1185">Reference proteome</keyword>
<dbReference type="GO" id="GO:0030126">
    <property type="term" value="C:COPI vesicle coat"/>
    <property type="evidence" value="ECO:0007669"/>
    <property type="project" value="TreeGrafter"/>
</dbReference>
<organism evidence="5 6">
    <name type="scientific">Ursus americanus</name>
    <name type="common">American black bear</name>
    <name type="synonym">Euarctos americanus</name>
    <dbReference type="NCBI Taxonomy" id="9643"/>
    <lineage>
        <taxon>Eukaryota</taxon>
        <taxon>Metazoa</taxon>
        <taxon>Chordata</taxon>
        <taxon>Craniata</taxon>
        <taxon>Vertebrata</taxon>
        <taxon>Euteleostomi</taxon>
        <taxon>Mammalia</taxon>
        <taxon>Eutheria</taxon>
        <taxon>Laurasiatheria</taxon>
        <taxon>Carnivora</taxon>
        <taxon>Caniformia</taxon>
        <taxon>Ursidae</taxon>
        <taxon>Ursus</taxon>
    </lineage>
</organism>
<dbReference type="GO" id="GO:0006886">
    <property type="term" value="P:intracellular protein transport"/>
    <property type="evidence" value="ECO:0007669"/>
    <property type="project" value="TreeGrafter"/>
</dbReference>
<dbReference type="InterPro" id="IPR015943">
    <property type="entry name" value="WD40/YVTN_repeat-like_dom_sf"/>
</dbReference>
<dbReference type="OMA" id="LHSHHIF"/>
<comment type="subcellular location">
    <subcellularLocation>
        <location evidence="1">Cytoplasmic vesicle</location>
        <location evidence="1">COPI-coated vesicle membrane</location>
        <topology evidence="1">Peripheral membrane protein</topology>
        <orientation evidence="1">Cytoplasmic side</orientation>
    </subcellularLocation>
</comment>
<reference evidence="5" key="3">
    <citation type="submission" date="2025-09" db="UniProtKB">
        <authorList>
            <consortium name="Ensembl"/>
        </authorList>
    </citation>
    <scope>IDENTIFICATION</scope>
</reference>
<dbReference type="PROSITE" id="PS50082">
    <property type="entry name" value="WD_REPEATS_2"/>
    <property type="match status" value="1"/>
</dbReference>
<accession>A0A452RA38</accession>
<evidence type="ECO:0000256" key="2">
    <source>
        <dbReference type="ARBA" id="ARBA00022574"/>
    </source>
</evidence>
<dbReference type="GO" id="GO:0006891">
    <property type="term" value="P:intra-Golgi vesicle-mediated transport"/>
    <property type="evidence" value="ECO:0007669"/>
    <property type="project" value="TreeGrafter"/>
</dbReference>
<keyword evidence="3" id="KW-0677">Repeat</keyword>
<dbReference type="InterPro" id="IPR001680">
    <property type="entry name" value="WD40_rpt"/>
</dbReference>
<reference evidence="5" key="2">
    <citation type="submission" date="2025-08" db="UniProtKB">
        <authorList>
            <consortium name="Ensembl"/>
        </authorList>
    </citation>
    <scope>IDENTIFICATION</scope>
</reference>
<dbReference type="InterPro" id="IPR050844">
    <property type="entry name" value="Coatomer_complex_subunit"/>
</dbReference>
<dbReference type="Proteomes" id="UP000291022">
    <property type="component" value="Unassembled WGS sequence"/>
</dbReference>
<reference evidence="6" key="1">
    <citation type="submission" date="2016-06" db="EMBL/GenBank/DDBJ databases">
        <title>De novo assembly and RNA-Seq shows season-dependent expression and editing in black bear kidneys.</title>
        <authorList>
            <person name="Korstanje R."/>
            <person name="Srivastava A."/>
            <person name="Sarsani V.K."/>
            <person name="Sheehan S.M."/>
            <person name="Seger R.L."/>
            <person name="Barter M.E."/>
            <person name="Lindqvist C."/>
            <person name="Brody L.C."/>
            <person name="Mullikin J.C."/>
        </authorList>
    </citation>
    <scope>NUCLEOTIDE SEQUENCE [LARGE SCALE GENOMIC DNA]</scope>
</reference>
<dbReference type="Ensembl" id="ENSUAMT00000017360.1">
    <property type="protein sequence ID" value="ENSUAMP00000015491.1"/>
    <property type="gene ID" value="ENSUAMG00000012394.1"/>
</dbReference>
<evidence type="ECO:0000313" key="5">
    <source>
        <dbReference type="Ensembl" id="ENSUAMP00000015491.1"/>
    </source>
</evidence>
<dbReference type="PANTHER" id="PTHR19876">
    <property type="entry name" value="COATOMER"/>
    <property type="match status" value="1"/>
</dbReference>
<evidence type="ECO:0000256" key="3">
    <source>
        <dbReference type="ARBA" id="ARBA00022737"/>
    </source>
</evidence>
<dbReference type="GO" id="GO:0006890">
    <property type="term" value="P:retrograde vesicle-mediated transport, Golgi to endoplasmic reticulum"/>
    <property type="evidence" value="ECO:0007669"/>
    <property type="project" value="TreeGrafter"/>
</dbReference>
<evidence type="ECO:0000256" key="1">
    <source>
        <dbReference type="ARBA" id="ARBA00004347"/>
    </source>
</evidence>
<dbReference type="GO" id="GO:0006888">
    <property type="term" value="P:endoplasmic reticulum to Golgi vesicle-mediated transport"/>
    <property type="evidence" value="ECO:0007669"/>
    <property type="project" value="TreeGrafter"/>
</dbReference>
<name>A0A452RA38_URSAM</name>
<dbReference type="SUPFAM" id="SSF50978">
    <property type="entry name" value="WD40 repeat-like"/>
    <property type="match status" value="1"/>
</dbReference>
<feature type="repeat" description="WD" evidence="4">
    <location>
        <begin position="5"/>
        <end position="39"/>
    </location>
</feature>
<dbReference type="InterPro" id="IPR036322">
    <property type="entry name" value="WD40_repeat_dom_sf"/>
</dbReference>
<evidence type="ECO:0000256" key="4">
    <source>
        <dbReference type="PROSITE-ProRule" id="PRU00221"/>
    </source>
</evidence>
<protein>
    <submittedName>
        <fullName evidence="5">Uncharacterized protein</fullName>
    </submittedName>
</protein>
<sequence>MLTKFETKSARVKGLSFHPKRPWILTSLHNGVIQLWDYRMCTLIDKFDEHDGVELQASALSLHVAWAFRLHSHHIFPSRK</sequence>
<dbReference type="Gene3D" id="2.130.10.10">
    <property type="entry name" value="YVTN repeat-like/Quinoprotein amine dehydrogenase"/>
    <property type="match status" value="1"/>
</dbReference>
<keyword evidence="2 4" id="KW-0853">WD repeat</keyword>
<dbReference type="AlphaFoldDB" id="A0A452RA38"/>
<dbReference type="PANTHER" id="PTHR19876:SF1">
    <property type="entry name" value="COATOMER SUBUNIT ALPHA"/>
    <property type="match status" value="1"/>
</dbReference>
<dbReference type="GeneTree" id="ENSGT00940000155451"/>